<dbReference type="FunFam" id="3.30.830.10:FF:000021">
    <property type="entry name" value="Cytochrome b-c1 complex subunit 2"/>
    <property type="match status" value="1"/>
</dbReference>
<dbReference type="InterPro" id="IPR011249">
    <property type="entry name" value="Metalloenz_LuxS/M16"/>
</dbReference>
<dbReference type="AlphaFoldDB" id="A0A1X7VTT4"/>
<dbReference type="STRING" id="400682.A0A1X7VTT4"/>
<dbReference type="SUPFAM" id="SSF63411">
    <property type="entry name" value="LuxS/MPP-like metallohydrolase"/>
    <property type="match status" value="2"/>
</dbReference>
<dbReference type="EnsemblMetazoa" id="Aqu2.1.43289_001">
    <property type="protein sequence ID" value="Aqu2.1.43289_001"/>
    <property type="gene ID" value="Aqu2.1.43289"/>
</dbReference>
<dbReference type="GO" id="GO:0005739">
    <property type="term" value="C:mitochondrion"/>
    <property type="evidence" value="ECO:0007669"/>
    <property type="project" value="UniProtKB-SubCell"/>
</dbReference>
<dbReference type="FunFam" id="3.30.830.10:FF:000039">
    <property type="entry name" value="Ubiquinol-cytochrome c reductase core subunit 2"/>
    <property type="match status" value="1"/>
</dbReference>
<keyword evidence="3" id="KW-0496">Mitochondrion</keyword>
<dbReference type="Pfam" id="PF05193">
    <property type="entry name" value="Peptidase_M16_C"/>
    <property type="match status" value="1"/>
</dbReference>
<keyword evidence="2" id="KW-0809">Transit peptide</keyword>
<comment type="subcellular location">
    <subcellularLocation>
        <location evidence="1">Mitochondrion</location>
    </subcellularLocation>
</comment>
<dbReference type="PANTHER" id="PTHR11851:SF226">
    <property type="entry name" value="CYTOCHROME B-C1 COMPLEX SUBUNIT 2, MITOCHONDRIAL"/>
    <property type="match status" value="1"/>
</dbReference>
<evidence type="ECO:0000313" key="6">
    <source>
        <dbReference type="EnsemblMetazoa" id="Aqu2.1.43289_001"/>
    </source>
</evidence>
<evidence type="ECO:0000256" key="3">
    <source>
        <dbReference type="ARBA" id="ARBA00023128"/>
    </source>
</evidence>
<dbReference type="Gene3D" id="3.30.830.10">
    <property type="entry name" value="Metalloenzyme, LuxS/M16 peptidase-like"/>
    <property type="match status" value="2"/>
</dbReference>
<dbReference type="eggNOG" id="KOG2583">
    <property type="taxonomic scope" value="Eukaryota"/>
</dbReference>
<dbReference type="OrthoDB" id="6369905at2759"/>
<dbReference type="InParanoid" id="A0A1X7VTT4"/>
<evidence type="ECO:0000313" key="7">
    <source>
        <dbReference type="Proteomes" id="UP000007879"/>
    </source>
</evidence>
<proteinExistence type="predicted"/>
<dbReference type="InterPro" id="IPR050361">
    <property type="entry name" value="MPP/UQCRC_Complex"/>
</dbReference>
<dbReference type="KEGG" id="aqu:105312725"/>
<feature type="domain" description="Peptidase M16 N-terminal" evidence="4">
    <location>
        <begin position="62"/>
        <end position="208"/>
    </location>
</feature>
<dbReference type="EnsemblMetazoa" id="XM_011405595.2">
    <property type="protein sequence ID" value="XP_011403897.2"/>
    <property type="gene ID" value="LOC105312725"/>
</dbReference>
<dbReference type="InterPro" id="IPR011765">
    <property type="entry name" value="Pept_M16_N"/>
</dbReference>
<reference evidence="7" key="1">
    <citation type="journal article" date="2010" name="Nature">
        <title>The Amphimedon queenslandica genome and the evolution of animal complexity.</title>
        <authorList>
            <person name="Srivastava M."/>
            <person name="Simakov O."/>
            <person name="Chapman J."/>
            <person name="Fahey B."/>
            <person name="Gauthier M.E."/>
            <person name="Mitros T."/>
            <person name="Richards G.S."/>
            <person name="Conaco C."/>
            <person name="Dacre M."/>
            <person name="Hellsten U."/>
            <person name="Larroux C."/>
            <person name="Putnam N.H."/>
            <person name="Stanke M."/>
            <person name="Adamska M."/>
            <person name="Darling A."/>
            <person name="Degnan S.M."/>
            <person name="Oakley T.H."/>
            <person name="Plachetzki D.C."/>
            <person name="Zhai Y."/>
            <person name="Adamski M."/>
            <person name="Calcino A."/>
            <person name="Cummins S.F."/>
            <person name="Goodstein D.M."/>
            <person name="Harris C."/>
            <person name="Jackson D.J."/>
            <person name="Leys S.P."/>
            <person name="Shu S."/>
            <person name="Woodcroft B.J."/>
            <person name="Vervoort M."/>
            <person name="Kosik K.S."/>
            <person name="Manning G."/>
            <person name="Degnan B.M."/>
            <person name="Rokhsar D.S."/>
        </authorList>
    </citation>
    <scope>NUCLEOTIDE SEQUENCE [LARGE SCALE GENOMIC DNA]</scope>
</reference>
<dbReference type="Pfam" id="PF00675">
    <property type="entry name" value="Peptidase_M16"/>
    <property type="match status" value="1"/>
</dbReference>
<dbReference type="PANTHER" id="PTHR11851">
    <property type="entry name" value="METALLOPROTEASE"/>
    <property type="match status" value="1"/>
</dbReference>
<evidence type="ECO:0000259" key="4">
    <source>
        <dbReference type="Pfam" id="PF00675"/>
    </source>
</evidence>
<keyword evidence="7" id="KW-1185">Reference proteome</keyword>
<evidence type="ECO:0000259" key="5">
    <source>
        <dbReference type="Pfam" id="PF05193"/>
    </source>
</evidence>
<gene>
    <name evidence="6" type="primary">105312725</name>
</gene>
<evidence type="ECO:0000256" key="1">
    <source>
        <dbReference type="ARBA" id="ARBA00004173"/>
    </source>
</evidence>
<evidence type="ECO:0008006" key="8">
    <source>
        <dbReference type="Google" id="ProtNLM"/>
    </source>
</evidence>
<sequence length="471" mass="51524">MAARLLQRSVGFSRYLKRGFANVNVAAVPLTESLPGYDELEQTQTEVKQEPVMVSSLSNGVKIASKEVPNSPYVSLGVYVKCGSRVEPYHKLGISHLLRHCAFLSTAEKTSYLLMREIEHLGGSLSCNTTREHMVYNATFLKGDQEHIIASLCSRITDPSFRHYEVDEQKQYLKLNIDESSENPNIVVNEGLHRISFRNGLCNSLYSPSYNVDKFTSEDLEGFVRDWFISPNVSVVGVGIDHNSLLKCAKPLTNLSESSGSAIAKSAYVGGGELRVDSGSPLAHVGIVCKGTSLYGPSESIAGVVQCLLGCGQRLKWGSGSASARLRKAVARKIDDKFDINAINIRYSDNGIFGFYAKADGSIMGQVLQLAMAEFSEISKGNVDEADLTRAKNQYKADLLMGCDLLNDIGQQVSFTNKYTEISEKIKEIDNVTSQDVVGFVKSVFATRPNVVSCGNLSTVPRLDELLTNLS</sequence>
<name>A0A1X7VTT4_AMPQE</name>
<dbReference type="GO" id="GO:0016020">
    <property type="term" value="C:membrane"/>
    <property type="evidence" value="ECO:0007669"/>
    <property type="project" value="UniProtKB-ARBA"/>
</dbReference>
<protein>
    <recommendedName>
        <fullName evidence="8">Peptidase M16 N-terminal domain-containing protein</fullName>
    </recommendedName>
</protein>
<evidence type="ECO:0000256" key="2">
    <source>
        <dbReference type="ARBA" id="ARBA00022946"/>
    </source>
</evidence>
<organism evidence="6">
    <name type="scientific">Amphimedon queenslandica</name>
    <name type="common">Sponge</name>
    <dbReference type="NCBI Taxonomy" id="400682"/>
    <lineage>
        <taxon>Eukaryota</taxon>
        <taxon>Metazoa</taxon>
        <taxon>Porifera</taxon>
        <taxon>Demospongiae</taxon>
        <taxon>Heteroscleromorpha</taxon>
        <taxon>Haplosclerida</taxon>
        <taxon>Niphatidae</taxon>
        <taxon>Amphimedon</taxon>
    </lineage>
</organism>
<dbReference type="Proteomes" id="UP000007879">
    <property type="component" value="Unassembled WGS sequence"/>
</dbReference>
<dbReference type="InterPro" id="IPR007863">
    <property type="entry name" value="Peptidase_M16_C"/>
</dbReference>
<feature type="domain" description="Peptidase M16 C-terminal" evidence="5">
    <location>
        <begin position="214"/>
        <end position="395"/>
    </location>
</feature>
<dbReference type="GO" id="GO:0046872">
    <property type="term" value="F:metal ion binding"/>
    <property type="evidence" value="ECO:0007669"/>
    <property type="project" value="InterPro"/>
</dbReference>
<reference evidence="6" key="2">
    <citation type="submission" date="2017-05" db="UniProtKB">
        <authorList>
            <consortium name="EnsemblMetazoa"/>
        </authorList>
    </citation>
    <scope>IDENTIFICATION</scope>
</reference>
<accession>A0A1X7VTT4</accession>